<dbReference type="Proteomes" id="UP001595648">
    <property type="component" value="Unassembled WGS sequence"/>
</dbReference>
<keyword evidence="2" id="KW-1185">Reference proteome</keyword>
<evidence type="ECO:0000313" key="1">
    <source>
        <dbReference type="EMBL" id="MFC3323144.1"/>
    </source>
</evidence>
<proteinExistence type="predicted"/>
<evidence type="ECO:0000313" key="2">
    <source>
        <dbReference type="Proteomes" id="UP001595648"/>
    </source>
</evidence>
<accession>A0ABV7MPV0</accession>
<name>A0ABV7MPV0_9HYPH</name>
<dbReference type="RefSeq" id="WP_378979594.1">
    <property type="nucleotide sequence ID" value="NZ_JBHRVD010000001.1"/>
</dbReference>
<dbReference type="EMBL" id="JBHRVD010000001">
    <property type="protein sequence ID" value="MFC3323144.1"/>
    <property type="molecule type" value="Genomic_DNA"/>
</dbReference>
<reference evidence="2" key="1">
    <citation type="journal article" date="2019" name="Int. J. Syst. Evol. Microbiol.">
        <title>The Global Catalogue of Microorganisms (GCM) 10K type strain sequencing project: providing services to taxonomists for standard genome sequencing and annotation.</title>
        <authorList>
            <consortium name="The Broad Institute Genomics Platform"/>
            <consortium name="The Broad Institute Genome Sequencing Center for Infectious Disease"/>
            <person name="Wu L."/>
            <person name="Ma J."/>
        </authorList>
    </citation>
    <scope>NUCLEOTIDE SEQUENCE [LARGE SCALE GENOMIC DNA]</scope>
    <source>
        <strain evidence="2">ICMP 19515</strain>
    </source>
</reference>
<gene>
    <name evidence="1" type="ORF">ACFOJ9_15345</name>
</gene>
<protein>
    <submittedName>
        <fullName evidence="1">Uncharacterized protein</fullName>
    </submittedName>
</protein>
<sequence>MRLKPADWQPLPGVYRLEREEALARYRAAAQERFLPAQRGSLTSGY</sequence>
<organism evidence="1 2">
    <name type="scientific">Mesorhizobium cantuariense</name>
    <dbReference type="NCBI Taxonomy" id="1300275"/>
    <lineage>
        <taxon>Bacteria</taxon>
        <taxon>Pseudomonadati</taxon>
        <taxon>Pseudomonadota</taxon>
        <taxon>Alphaproteobacteria</taxon>
        <taxon>Hyphomicrobiales</taxon>
        <taxon>Phyllobacteriaceae</taxon>
        <taxon>Mesorhizobium</taxon>
    </lineage>
</organism>
<comment type="caution">
    <text evidence="1">The sequence shown here is derived from an EMBL/GenBank/DDBJ whole genome shotgun (WGS) entry which is preliminary data.</text>
</comment>